<dbReference type="PANTHER" id="PTHR46382">
    <property type="entry name" value="PHOSPHATIDATE CYTIDYLYLTRANSFERASE"/>
    <property type="match status" value="1"/>
</dbReference>
<dbReference type="GO" id="GO:0005886">
    <property type="term" value="C:plasma membrane"/>
    <property type="evidence" value="ECO:0007669"/>
    <property type="project" value="UniProtKB-SubCell"/>
</dbReference>
<keyword evidence="10 18" id="KW-0808">Transferase</keyword>
<feature type="transmembrane region" description="Helical" evidence="19">
    <location>
        <begin position="102"/>
        <end position="121"/>
    </location>
</feature>
<evidence type="ECO:0000256" key="8">
    <source>
        <dbReference type="ARBA" id="ARBA00022475"/>
    </source>
</evidence>
<keyword evidence="21" id="KW-1185">Reference proteome</keyword>
<evidence type="ECO:0000256" key="12">
    <source>
        <dbReference type="ARBA" id="ARBA00022695"/>
    </source>
</evidence>
<dbReference type="InterPro" id="IPR000374">
    <property type="entry name" value="PC_trans"/>
</dbReference>
<evidence type="ECO:0000313" key="21">
    <source>
        <dbReference type="Proteomes" id="UP000233248"/>
    </source>
</evidence>
<dbReference type="PANTHER" id="PTHR46382:SF1">
    <property type="entry name" value="PHOSPHATIDATE CYTIDYLYLTRANSFERASE"/>
    <property type="match status" value="1"/>
</dbReference>
<dbReference type="PROSITE" id="PS01315">
    <property type="entry name" value="CDS"/>
    <property type="match status" value="1"/>
</dbReference>
<evidence type="ECO:0000256" key="7">
    <source>
        <dbReference type="ARBA" id="ARBA00019373"/>
    </source>
</evidence>
<keyword evidence="8" id="KW-1003">Cell membrane</keyword>
<evidence type="ECO:0000256" key="2">
    <source>
        <dbReference type="ARBA" id="ARBA00004651"/>
    </source>
</evidence>
<keyword evidence="17" id="KW-1208">Phospholipid metabolism</keyword>
<evidence type="ECO:0000256" key="3">
    <source>
        <dbReference type="ARBA" id="ARBA00005119"/>
    </source>
</evidence>
<evidence type="ECO:0000256" key="19">
    <source>
        <dbReference type="SAM" id="Phobius"/>
    </source>
</evidence>
<evidence type="ECO:0000256" key="14">
    <source>
        <dbReference type="ARBA" id="ARBA00023098"/>
    </source>
</evidence>
<comment type="catalytic activity">
    <reaction evidence="1 18">
        <text>a 1,2-diacyl-sn-glycero-3-phosphate + CTP + H(+) = a CDP-1,2-diacyl-sn-glycerol + diphosphate</text>
        <dbReference type="Rhea" id="RHEA:16229"/>
        <dbReference type="ChEBI" id="CHEBI:15378"/>
        <dbReference type="ChEBI" id="CHEBI:33019"/>
        <dbReference type="ChEBI" id="CHEBI:37563"/>
        <dbReference type="ChEBI" id="CHEBI:58332"/>
        <dbReference type="ChEBI" id="CHEBI:58608"/>
        <dbReference type="EC" id="2.7.7.41"/>
    </reaction>
</comment>
<feature type="transmembrane region" description="Helical" evidence="19">
    <location>
        <begin position="80"/>
        <end position="95"/>
    </location>
</feature>
<feature type="transmembrane region" description="Helical" evidence="19">
    <location>
        <begin position="127"/>
        <end position="145"/>
    </location>
</feature>
<dbReference type="RefSeq" id="WP_101185144.1">
    <property type="nucleotide sequence ID" value="NZ_CP031218.1"/>
</dbReference>
<organism evidence="20 21">
    <name type="scientific">Malaciobacter halophilus</name>
    <dbReference type="NCBI Taxonomy" id="197482"/>
    <lineage>
        <taxon>Bacteria</taxon>
        <taxon>Pseudomonadati</taxon>
        <taxon>Campylobacterota</taxon>
        <taxon>Epsilonproteobacteria</taxon>
        <taxon>Campylobacterales</taxon>
        <taxon>Arcobacteraceae</taxon>
        <taxon>Malaciobacter</taxon>
    </lineage>
</organism>
<feature type="transmembrane region" description="Helical" evidence="19">
    <location>
        <begin position="165"/>
        <end position="182"/>
    </location>
</feature>
<evidence type="ECO:0000256" key="15">
    <source>
        <dbReference type="ARBA" id="ARBA00023136"/>
    </source>
</evidence>
<name>A0A2N1J1Q9_9BACT</name>
<keyword evidence="13 19" id="KW-1133">Transmembrane helix</keyword>
<evidence type="ECO:0000256" key="16">
    <source>
        <dbReference type="ARBA" id="ARBA00023209"/>
    </source>
</evidence>
<reference evidence="20 21" key="1">
    <citation type="submission" date="2017-09" db="EMBL/GenBank/DDBJ databases">
        <title>Genomics of the genus Arcobacter.</title>
        <authorList>
            <person name="Perez-Cataluna A."/>
            <person name="Figueras M.J."/>
            <person name="Salas-Masso N."/>
        </authorList>
    </citation>
    <scope>NUCLEOTIDE SEQUENCE [LARGE SCALE GENOMIC DNA]</scope>
    <source>
        <strain evidence="20 21">DSM 18005</strain>
    </source>
</reference>
<proteinExistence type="inferred from homology"/>
<keyword evidence="16" id="KW-0594">Phospholipid biosynthesis</keyword>
<evidence type="ECO:0000256" key="17">
    <source>
        <dbReference type="ARBA" id="ARBA00023264"/>
    </source>
</evidence>
<dbReference type="EC" id="2.7.7.41" evidence="6 18"/>
<keyword evidence="11 18" id="KW-0812">Transmembrane</keyword>
<keyword evidence="12 18" id="KW-0548">Nucleotidyltransferase</keyword>
<evidence type="ECO:0000256" key="9">
    <source>
        <dbReference type="ARBA" id="ARBA00022516"/>
    </source>
</evidence>
<dbReference type="Proteomes" id="UP000233248">
    <property type="component" value="Unassembled WGS sequence"/>
</dbReference>
<evidence type="ECO:0000256" key="10">
    <source>
        <dbReference type="ARBA" id="ARBA00022679"/>
    </source>
</evidence>
<dbReference type="EMBL" id="NXIF01000034">
    <property type="protein sequence ID" value="PKI80471.1"/>
    <property type="molecule type" value="Genomic_DNA"/>
</dbReference>
<comment type="pathway">
    <text evidence="3 18">Phospholipid metabolism; CDP-diacylglycerol biosynthesis; CDP-diacylglycerol from sn-glycerol 3-phosphate: step 3/3.</text>
</comment>
<evidence type="ECO:0000313" key="20">
    <source>
        <dbReference type="EMBL" id="PKI80471.1"/>
    </source>
</evidence>
<evidence type="ECO:0000256" key="5">
    <source>
        <dbReference type="ARBA" id="ARBA00010185"/>
    </source>
</evidence>
<comment type="caution">
    <text evidence="20">The sequence shown here is derived from an EMBL/GenBank/DDBJ whole genome shotgun (WGS) entry which is preliminary data.</text>
</comment>
<feature type="transmembrane region" description="Helical" evidence="19">
    <location>
        <begin position="58"/>
        <end position="74"/>
    </location>
</feature>
<keyword evidence="14" id="KW-0443">Lipid metabolism</keyword>
<dbReference type="AlphaFoldDB" id="A0A2N1J1Q9"/>
<evidence type="ECO:0000256" key="1">
    <source>
        <dbReference type="ARBA" id="ARBA00001698"/>
    </source>
</evidence>
<comment type="subcellular location">
    <subcellularLocation>
        <location evidence="2">Cell membrane</location>
        <topology evidence="2">Multi-pass membrane protein</topology>
    </subcellularLocation>
</comment>
<evidence type="ECO:0000256" key="11">
    <source>
        <dbReference type="ARBA" id="ARBA00022692"/>
    </source>
</evidence>
<feature type="transmembrane region" description="Helical" evidence="19">
    <location>
        <begin position="188"/>
        <end position="207"/>
    </location>
</feature>
<dbReference type="OrthoDB" id="9799199at2"/>
<dbReference type="Pfam" id="PF01148">
    <property type="entry name" value="CTP_transf_1"/>
    <property type="match status" value="1"/>
</dbReference>
<gene>
    <name evidence="20" type="ORF">CP960_09300</name>
</gene>
<sequence>MSNLIKDSSTRIKTALVLFFVFILVSYLDVFFITWLFLGAFMIIGVNEAMRLFNVKGYIVYQVSSILWIIAYFYKESENLIFLALVILASVLAYTKDIDKKTFLPLLYPLASFLILLSLYNEFGIQILWWILFIVATTDTGAYFVGKSIGKTKFCETSPNKTLEGVVGGVLFGSVLGALFAITELSYFQALLISFIVAIASVFGDLFESYLKREAKVKDSGDILPGHGGVLDRTDGYLFASVVMLVVLRVIV</sequence>
<dbReference type="GO" id="GO:0016024">
    <property type="term" value="P:CDP-diacylglycerol biosynthetic process"/>
    <property type="evidence" value="ECO:0007669"/>
    <property type="project" value="UniProtKB-UniPathway"/>
</dbReference>
<dbReference type="UniPathway" id="UPA00557">
    <property type="reaction ID" value="UER00614"/>
</dbReference>
<accession>A0A2N1J1Q9</accession>
<evidence type="ECO:0000256" key="18">
    <source>
        <dbReference type="RuleBase" id="RU003938"/>
    </source>
</evidence>
<evidence type="ECO:0000256" key="4">
    <source>
        <dbReference type="ARBA" id="ARBA00005189"/>
    </source>
</evidence>
<comment type="pathway">
    <text evidence="4">Lipid metabolism.</text>
</comment>
<evidence type="ECO:0000256" key="6">
    <source>
        <dbReference type="ARBA" id="ARBA00012487"/>
    </source>
</evidence>
<dbReference type="GO" id="GO:0004605">
    <property type="term" value="F:phosphatidate cytidylyltransferase activity"/>
    <property type="evidence" value="ECO:0007669"/>
    <property type="project" value="UniProtKB-EC"/>
</dbReference>
<feature type="transmembrane region" description="Helical" evidence="19">
    <location>
        <begin position="16"/>
        <end position="46"/>
    </location>
</feature>
<comment type="similarity">
    <text evidence="5 18">Belongs to the CDS family.</text>
</comment>
<keyword evidence="15 19" id="KW-0472">Membrane</keyword>
<protein>
    <recommendedName>
        <fullName evidence="7 18">Phosphatidate cytidylyltransferase</fullName>
        <ecNumber evidence="6 18">2.7.7.41</ecNumber>
    </recommendedName>
</protein>
<keyword evidence="9" id="KW-0444">Lipid biosynthesis</keyword>
<dbReference type="KEGG" id="ahs:AHALO_0215"/>
<evidence type="ECO:0000256" key="13">
    <source>
        <dbReference type="ARBA" id="ARBA00022989"/>
    </source>
</evidence>